<organism evidence="1 2">
    <name type="scientific">Clostridium botulinum</name>
    <dbReference type="NCBI Taxonomy" id="1491"/>
    <lineage>
        <taxon>Bacteria</taxon>
        <taxon>Bacillati</taxon>
        <taxon>Bacillota</taxon>
        <taxon>Clostridia</taxon>
        <taxon>Eubacteriales</taxon>
        <taxon>Clostridiaceae</taxon>
        <taxon>Clostridium</taxon>
    </lineage>
</organism>
<gene>
    <name evidence="1" type="ORF">EXM65_09010</name>
</gene>
<accession>A0A6M0SP20</accession>
<dbReference type="InterPro" id="IPR009057">
    <property type="entry name" value="Homeodomain-like_sf"/>
</dbReference>
<name>A0A6M0SP20_CLOBO</name>
<evidence type="ECO:0000313" key="2">
    <source>
        <dbReference type="Proteomes" id="UP000472355"/>
    </source>
</evidence>
<evidence type="ECO:0000313" key="1">
    <source>
        <dbReference type="EMBL" id="NFA42707.1"/>
    </source>
</evidence>
<dbReference type="SUPFAM" id="SSF46689">
    <property type="entry name" value="Homeodomain-like"/>
    <property type="match status" value="1"/>
</dbReference>
<dbReference type="AlphaFoldDB" id="A0A6M0SP20"/>
<comment type="caution">
    <text evidence="1">The sequence shown here is derived from an EMBL/GenBank/DDBJ whole genome shotgun (WGS) entry which is preliminary data.</text>
</comment>
<dbReference type="EMBL" id="SGKU01000021">
    <property type="protein sequence ID" value="NFA42707.1"/>
    <property type="molecule type" value="Genomic_DNA"/>
</dbReference>
<reference evidence="1 2" key="1">
    <citation type="submission" date="2019-02" db="EMBL/GenBank/DDBJ databases">
        <title>Genome sequencing of Clostridium botulinum clinical isolates.</title>
        <authorList>
            <person name="Brunt J."/>
            <person name="Van Vliet A.H.M."/>
            <person name="Stringer S.C."/>
            <person name="Grant K.A."/>
            <person name="Carter A.C."/>
            <person name="Peck M.W."/>
        </authorList>
    </citation>
    <scope>NUCLEOTIDE SEQUENCE [LARGE SCALE GENOMIC DNA]</scope>
    <source>
        <strain evidence="1 2">H113700579</strain>
    </source>
</reference>
<dbReference type="Proteomes" id="UP000472355">
    <property type="component" value="Unassembled WGS sequence"/>
</dbReference>
<proteinExistence type="predicted"/>
<protein>
    <submittedName>
        <fullName evidence="1">Uncharacterized protein</fullName>
    </submittedName>
</protein>
<sequence length="174" mass="20453">MAGVPNKYDTHVKPRLFEIENWCREGLIEEEICKRLGVSLSSLQNYKNKYSELSKALKDGKEIADYKVENALYKRALGYKYKEVTKERELNKESGKYELVVTKEIEKEIAPDPQSIIWWLKNRKPTKWKDKIDINVDGSIDINNKFSYMTDEEIEKEARKLEEILDASRSITEK</sequence>